<comment type="catalytic activity">
    <reaction evidence="11">
        <text>S-methyl-5'-thioadenosine + phosphate = 5-(methylsulfanyl)-alpha-D-ribose 1-phosphate + adenine</text>
        <dbReference type="Rhea" id="RHEA:11852"/>
        <dbReference type="ChEBI" id="CHEBI:16708"/>
        <dbReference type="ChEBI" id="CHEBI:17509"/>
        <dbReference type="ChEBI" id="CHEBI:43474"/>
        <dbReference type="ChEBI" id="CHEBI:58533"/>
        <dbReference type="EC" id="2.4.2.28"/>
    </reaction>
    <physiologicalReaction direction="left-to-right" evidence="11">
        <dbReference type="Rhea" id="RHEA:11853"/>
    </physiologicalReaction>
</comment>
<organism evidence="13 14">
    <name type="scientific">Cohnella abietis</name>
    <dbReference type="NCBI Taxonomy" id="2507935"/>
    <lineage>
        <taxon>Bacteria</taxon>
        <taxon>Bacillati</taxon>
        <taxon>Bacillota</taxon>
        <taxon>Bacilli</taxon>
        <taxon>Bacillales</taxon>
        <taxon>Paenibacillaceae</taxon>
        <taxon>Cohnella</taxon>
    </lineage>
</organism>
<reference evidence="13 14" key="1">
    <citation type="submission" date="2019-01" db="EMBL/GenBank/DDBJ databases">
        <title>Complete genome sequence of Cohnella hallensis HS21 isolated from Korean fir (Abies koreana) rhizospheric soil.</title>
        <authorList>
            <person name="Jiang L."/>
            <person name="Kang S.W."/>
            <person name="Kim S."/>
            <person name="Jung J."/>
            <person name="Kim C.Y."/>
            <person name="Kim D.H."/>
            <person name="Kim S.W."/>
            <person name="Lee J."/>
        </authorList>
    </citation>
    <scope>NUCLEOTIDE SEQUENCE [LARGE SCALE GENOMIC DNA]</scope>
    <source>
        <strain evidence="13 14">HS21</strain>
    </source>
</reference>
<accession>A0A3T1D976</accession>
<dbReference type="GO" id="GO:0017061">
    <property type="term" value="F:S-methyl-5-thioadenosine phosphorylase activity"/>
    <property type="evidence" value="ECO:0007669"/>
    <property type="project" value="UniProtKB-EC"/>
</dbReference>
<evidence type="ECO:0000256" key="6">
    <source>
        <dbReference type="ARBA" id="ARBA00022723"/>
    </source>
</evidence>
<dbReference type="PANTHER" id="PTHR30616:SF2">
    <property type="entry name" value="PURINE NUCLEOSIDE PHOSPHORYLASE LACC1"/>
    <property type="match status" value="1"/>
</dbReference>
<dbReference type="Proteomes" id="UP000289856">
    <property type="component" value="Chromosome"/>
</dbReference>
<dbReference type="SUPFAM" id="SSF64438">
    <property type="entry name" value="CNF1/YfiH-like putative cysteine hydrolases"/>
    <property type="match status" value="1"/>
</dbReference>
<sequence>MEPFQLQLNNEKSSSLLLLQSWCELNGVTAGFTTRQSDNTALHVGDDPDGVISNRRNVMEQLDWSFEAFTCAEQVHSNEVHVVTLEDIGRGRANRESAIQHTDALITNESNVLLAMYYADCVPLYFYDPVTDSMGLAHAGWKGTVSEIAVKTVEKMKAVYGVQPQNLLAAIGPSIGGCCYEVDESVLKNVRPLLDSFSTSEQTIDASEIIKPQAQSDRALLDLKHLNRHLMIKAGILPSRIEMSSWCTSCRTDLFFSHRKENGVAGRMMSWLGRK</sequence>
<evidence type="ECO:0000256" key="9">
    <source>
        <dbReference type="ARBA" id="ARBA00047989"/>
    </source>
</evidence>
<dbReference type="InterPro" id="IPR003730">
    <property type="entry name" value="Cu_polyphenol_OxRdtase"/>
</dbReference>
<dbReference type="GO" id="GO:0016787">
    <property type="term" value="F:hydrolase activity"/>
    <property type="evidence" value="ECO:0007669"/>
    <property type="project" value="UniProtKB-KW"/>
</dbReference>
<evidence type="ECO:0000313" key="14">
    <source>
        <dbReference type="Proteomes" id="UP000289856"/>
    </source>
</evidence>
<dbReference type="EMBL" id="AP019400">
    <property type="protein sequence ID" value="BBI34661.1"/>
    <property type="molecule type" value="Genomic_DNA"/>
</dbReference>
<protein>
    <recommendedName>
        <fullName evidence="12">Purine nucleoside phosphorylase</fullName>
    </recommendedName>
</protein>
<dbReference type="Gene3D" id="3.60.140.10">
    <property type="entry name" value="CNF1/YfiH-like putative cysteine hydrolases"/>
    <property type="match status" value="1"/>
</dbReference>
<evidence type="ECO:0000256" key="5">
    <source>
        <dbReference type="ARBA" id="ARBA00022679"/>
    </source>
</evidence>
<evidence type="ECO:0000256" key="8">
    <source>
        <dbReference type="ARBA" id="ARBA00022833"/>
    </source>
</evidence>
<keyword evidence="7" id="KW-0378">Hydrolase</keyword>
<dbReference type="NCBIfam" id="TIGR00726">
    <property type="entry name" value="peptidoglycan editing factor PgeF"/>
    <property type="match status" value="1"/>
</dbReference>
<keyword evidence="8" id="KW-0862">Zinc</keyword>
<dbReference type="Pfam" id="PF02578">
    <property type="entry name" value="Cu-oxidase_4"/>
    <property type="match status" value="1"/>
</dbReference>
<gene>
    <name evidence="13" type="ORF">KCTCHS21_40600</name>
</gene>
<comment type="similarity">
    <text evidence="4 12">Belongs to the purine nucleoside phosphorylase YfiH/LACC1 family.</text>
</comment>
<proteinExistence type="inferred from homology"/>
<evidence type="ECO:0000313" key="13">
    <source>
        <dbReference type="EMBL" id="BBI34661.1"/>
    </source>
</evidence>
<name>A0A3T1D976_9BACL</name>
<keyword evidence="5" id="KW-0808">Transferase</keyword>
<dbReference type="CDD" id="cd16833">
    <property type="entry name" value="YfiH"/>
    <property type="match status" value="1"/>
</dbReference>
<dbReference type="KEGG" id="cohn:KCTCHS21_40600"/>
<comment type="catalytic activity">
    <reaction evidence="1">
        <text>inosine + phosphate = alpha-D-ribose 1-phosphate + hypoxanthine</text>
        <dbReference type="Rhea" id="RHEA:27646"/>
        <dbReference type="ChEBI" id="CHEBI:17368"/>
        <dbReference type="ChEBI" id="CHEBI:17596"/>
        <dbReference type="ChEBI" id="CHEBI:43474"/>
        <dbReference type="ChEBI" id="CHEBI:57720"/>
        <dbReference type="EC" id="2.4.2.1"/>
    </reaction>
    <physiologicalReaction direction="left-to-right" evidence="1">
        <dbReference type="Rhea" id="RHEA:27647"/>
    </physiologicalReaction>
</comment>
<evidence type="ECO:0000256" key="2">
    <source>
        <dbReference type="ARBA" id="ARBA00001947"/>
    </source>
</evidence>
<evidence type="ECO:0000256" key="4">
    <source>
        <dbReference type="ARBA" id="ARBA00007353"/>
    </source>
</evidence>
<dbReference type="InterPro" id="IPR011324">
    <property type="entry name" value="Cytotoxic_necrot_fac-like_cat"/>
</dbReference>
<dbReference type="RefSeq" id="WP_130612345.1">
    <property type="nucleotide sequence ID" value="NZ_AP019400.1"/>
</dbReference>
<evidence type="ECO:0000256" key="10">
    <source>
        <dbReference type="ARBA" id="ARBA00048968"/>
    </source>
</evidence>
<comment type="catalytic activity">
    <reaction evidence="10">
        <text>adenosine + phosphate = alpha-D-ribose 1-phosphate + adenine</text>
        <dbReference type="Rhea" id="RHEA:27642"/>
        <dbReference type="ChEBI" id="CHEBI:16335"/>
        <dbReference type="ChEBI" id="CHEBI:16708"/>
        <dbReference type="ChEBI" id="CHEBI:43474"/>
        <dbReference type="ChEBI" id="CHEBI:57720"/>
        <dbReference type="EC" id="2.4.2.1"/>
    </reaction>
    <physiologicalReaction direction="left-to-right" evidence="10">
        <dbReference type="Rhea" id="RHEA:27643"/>
    </physiologicalReaction>
</comment>
<comment type="function">
    <text evidence="3">Purine nucleoside enzyme that catalyzes the phosphorolysis of adenosine and inosine nucleosides, yielding D-ribose 1-phosphate and the respective free bases, adenine and hypoxanthine. Also catalyzes the phosphorolysis of S-methyl-5'-thioadenosine into adenine and S-methyl-5-thio-alpha-D-ribose 1-phosphate. Also has adenosine deaminase activity.</text>
</comment>
<dbReference type="InterPro" id="IPR038371">
    <property type="entry name" value="Cu_polyphenol_OxRdtase_sf"/>
</dbReference>
<keyword evidence="6" id="KW-0479">Metal-binding</keyword>
<evidence type="ECO:0000256" key="3">
    <source>
        <dbReference type="ARBA" id="ARBA00003215"/>
    </source>
</evidence>
<evidence type="ECO:0000256" key="1">
    <source>
        <dbReference type="ARBA" id="ARBA00000553"/>
    </source>
</evidence>
<dbReference type="PANTHER" id="PTHR30616">
    <property type="entry name" value="UNCHARACTERIZED PROTEIN YFIH"/>
    <property type="match status" value="1"/>
</dbReference>
<comment type="catalytic activity">
    <reaction evidence="9">
        <text>adenosine + H2O + H(+) = inosine + NH4(+)</text>
        <dbReference type="Rhea" id="RHEA:24408"/>
        <dbReference type="ChEBI" id="CHEBI:15377"/>
        <dbReference type="ChEBI" id="CHEBI:15378"/>
        <dbReference type="ChEBI" id="CHEBI:16335"/>
        <dbReference type="ChEBI" id="CHEBI:17596"/>
        <dbReference type="ChEBI" id="CHEBI:28938"/>
        <dbReference type="EC" id="3.5.4.4"/>
    </reaction>
    <physiologicalReaction direction="left-to-right" evidence="9">
        <dbReference type="Rhea" id="RHEA:24409"/>
    </physiologicalReaction>
</comment>
<evidence type="ECO:0000256" key="11">
    <source>
        <dbReference type="ARBA" id="ARBA00049893"/>
    </source>
</evidence>
<dbReference type="AlphaFoldDB" id="A0A3T1D976"/>
<comment type="cofactor">
    <cofactor evidence="2">
        <name>Zn(2+)</name>
        <dbReference type="ChEBI" id="CHEBI:29105"/>
    </cofactor>
</comment>
<dbReference type="OrthoDB" id="4279at2"/>
<keyword evidence="14" id="KW-1185">Reference proteome</keyword>
<evidence type="ECO:0000256" key="12">
    <source>
        <dbReference type="RuleBase" id="RU361274"/>
    </source>
</evidence>
<evidence type="ECO:0000256" key="7">
    <source>
        <dbReference type="ARBA" id="ARBA00022801"/>
    </source>
</evidence>
<dbReference type="GO" id="GO:0005507">
    <property type="term" value="F:copper ion binding"/>
    <property type="evidence" value="ECO:0007669"/>
    <property type="project" value="TreeGrafter"/>
</dbReference>